<organism evidence="2 3">
    <name type="scientific">Natronosporangium hydrolyticum</name>
    <dbReference type="NCBI Taxonomy" id="2811111"/>
    <lineage>
        <taxon>Bacteria</taxon>
        <taxon>Bacillati</taxon>
        <taxon>Actinomycetota</taxon>
        <taxon>Actinomycetes</taxon>
        <taxon>Micromonosporales</taxon>
        <taxon>Micromonosporaceae</taxon>
        <taxon>Natronosporangium</taxon>
    </lineage>
</organism>
<dbReference type="RefSeq" id="WP_239676737.1">
    <property type="nucleotide sequence ID" value="NZ_CP070499.1"/>
</dbReference>
<name>A0A895Y9Z8_9ACTN</name>
<evidence type="ECO:0000313" key="3">
    <source>
        <dbReference type="Proteomes" id="UP000662857"/>
    </source>
</evidence>
<evidence type="ECO:0000313" key="2">
    <source>
        <dbReference type="EMBL" id="QSB14594.1"/>
    </source>
</evidence>
<sequence>MRLRELRVARGLSLRGLASKVPCKHPHISDMESGRRNPSQATAARLDKVLDAEGELIALAVAESSEQRDFAEPVATHKIVNRLGADPDQSLTRFAGAAWFGMLPTEVAEGELLGLSPVLASTPAKLEYPHVTALRSSISVFEQWDHQYGGGVVRAAMGGQFEWACRAARTASMTDDLRREWQSAAARLGDLLGWASFDAGEDDAARRYLLAALQLAGEAGDLQQRTHTATTMSRQLAYLRADEAALEIVDLARLSWRHLPPLGRCVIGIVEARALGRIGDRQGCQRAVGVCDEHFAVCTSASADDPAWSYYADEGQVLGDAGHALFDLAMATGDQLIGSATIDRLETAYTTHPLDAHRSRALTMIRIACLKARFGDPEEACSAAESGINDARQVSSRRITDDLRILDASLSEIPTTGETFDHVAKVRVDVRELASVGS</sequence>
<dbReference type="InterPro" id="IPR010982">
    <property type="entry name" value="Lambda_DNA-bd_dom_sf"/>
</dbReference>
<reference evidence="2" key="1">
    <citation type="submission" date="2021-02" db="EMBL/GenBank/DDBJ databases">
        <title>Natrosporangium hydrolyticum gen. nov., sp. nov, a haloalkaliphilic actinobacterium from a soda solonchak soil.</title>
        <authorList>
            <person name="Sorokin D.Y."/>
            <person name="Khijniak T.V."/>
            <person name="Zakharycheva A.P."/>
            <person name="Boueva O.V."/>
            <person name="Ariskina E.V."/>
            <person name="Hahnke R.L."/>
            <person name="Bunk B."/>
            <person name="Sproer C."/>
            <person name="Schumann P."/>
            <person name="Evtushenko L.I."/>
            <person name="Kublanov I.V."/>
        </authorList>
    </citation>
    <scope>NUCLEOTIDE SEQUENCE</scope>
    <source>
        <strain evidence="2">DSM 106523</strain>
    </source>
</reference>
<evidence type="ECO:0000259" key="1">
    <source>
        <dbReference type="PROSITE" id="PS50943"/>
    </source>
</evidence>
<keyword evidence="3" id="KW-1185">Reference proteome</keyword>
<dbReference type="Gene3D" id="1.10.260.40">
    <property type="entry name" value="lambda repressor-like DNA-binding domains"/>
    <property type="match status" value="1"/>
</dbReference>
<dbReference type="SUPFAM" id="SSF47413">
    <property type="entry name" value="lambda repressor-like DNA-binding domains"/>
    <property type="match status" value="1"/>
</dbReference>
<dbReference type="KEGG" id="nhy:JQS43_24510"/>
<dbReference type="GO" id="GO:0003677">
    <property type="term" value="F:DNA binding"/>
    <property type="evidence" value="ECO:0007669"/>
    <property type="project" value="InterPro"/>
</dbReference>
<dbReference type="CDD" id="cd00093">
    <property type="entry name" value="HTH_XRE"/>
    <property type="match status" value="1"/>
</dbReference>
<dbReference type="InterPro" id="IPR001387">
    <property type="entry name" value="Cro/C1-type_HTH"/>
</dbReference>
<dbReference type="Proteomes" id="UP000662857">
    <property type="component" value="Chromosome"/>
</dbReference>
<dbReference type="PROSITE" id="PS50943">
    <property type="entry name" value="HTH_CROC1"/>
    <property type="match status" value="1"/>
</dbReference>
<feature type="domain" description="HTH cro/C1-type" evidence="1">
    <location>
        <begin position="3"/>
        <end position="57"/>
    </location>
</feature>
<protein>
    <submittedName>
        <fullName evidence="2">Helix-turn-helix transcriptional regulator</fullName>
    </submittedName>
</protein>
<dbReference type="AlphaFoldDB" id="A0A895Y9Z8"/>
<gene>
    <name evidence="2" type="ORF">JQS43_24510</name>
</gene>
<dbReference type="Pfam" id="PF13560">
    <property type="entry name" value="HTH_31"/>
    <property type="match status" value="1"/>
</dbReference>
<dbReference type="EMBL" id="CP070499">
    <property type="protein sequence ID" value="QSB14594.1"/>
    <property type="molecule type" value="Genomic_DNA"/>
</dbReference>
<dbReference type="SMART" id="SM00530">
    <property type="entry name" value="HTH_XRE"/>
    <property type="match status" value="1"/>
</dbReference>
<accession>A0A895Y9Z8</accession>
<proteinExistence type="predicted"/>